<feature type="signal peptide" evidence="2">
    <location>
        <begin position="1"/>
        <end position="27"/>
    </location>
</feature>
<evidence type="ECO:0000313" key="4">
    <source>
        <dbReference type="RefSeq" id="XP_034239929.1"/>
    </source>
</evidence>
<keyword evidence="2" id="KW-0732">Signal</keyword>
<evidence type="ECO:0000256" key="2">
    <source>
        <dbReference type="SAM" id="SignalP"/>
    </source>
</evidence>
<dbReference type="InParanoid" id="A0A6P8ZM38"/>
<keyword evidence="3" id="KW-1185">Reference proteome</keyword>
<evidence type="ECO:0000313" key="3">
    <source>
        <dbReference type="Proteomes" id="UP000515158"/>
    </source>
</evidence>
<accession>A0A6P8ZM38</accession>
<evidence type="ECO:0000256" key="1">
    <source>
        <dbReference type="SAM" id="MobiDB-lite"/>
    </source>
</evidence>
<gene>
    <name evidence="4" type="primary">LOC117644512</name>
</gene>
<dbReference type="AlphaFoldDB" id="A0A6P8ZM38"/>
<feature type="chain" id="PRO_5028146820" evidence="2">
    <location>
        <begin position="28"/>
        <end position="390"/>
    </location>
</feature>
<reference evidence="4" key="1">
    <citation type="submission" date="2025-08" db="UniProtKB">
        <authorList>
            <consortium name="RefSeq"/>
        </authorList>
    </citation>
    <scope>IDENTIFICATION</scope>
    <source>
        <tissue evidence="4">Total insect</tissue>
    </source>
</reference>
<dbReference type="GeneID" id="117644512"/>
<feature type="region of interest" description="Disordered" evidence="1">
    <location>
        <begin position="329"/>
        <end position="364"/>
    </location>
</feature>
<protein>
    <submittedName>
        <fullName evidence="4">Uncharacterized protein LOC117644512</fullName>
    </submittedName>
</protein>
<dbReference type="RefSeq" id="XP_034239929.1">
    <property type="nucleotide sequence ID" value="XM_034384038.1"/>
</dbReference>
<sequence length="390" mass="40212">MAPKTDIGVLACLALVLVASLKTAAEAADVTTVGPDVVVPGGLPMRVGDTRRVQVHVDYIAGPVLIGLCGEASCSTVKVAGYKKGVMSFSTWRVFVNTVAPWAQDDSEEVTPQAGPFMLFTKNETMVFEVSLRAADGVLAVSVEGQAAVTATIAPQPGETELKVLSQAGSAVLLGEGSAVPGQVTDGHAMAVGDQLAVHFCATGPGMATVGLCGAKSCSYVAVYGLDQDGRLRYGTAVSLLRNQLTGLSEWIEQPEWTNSSFVAGEQRVFVVSRCSEAEMQFWLDGAKADEAGAVVSVPLDKERAVLKVLGQAGNVVLRATGAKPFYCPEPATPATERPTSTAATAPPTTPATRSPSSSTPKTSGGASAFFKSPLLALLTAALVLLASVL</sequence>
<dbReference type="KEGG" id="tpal:117644512"/>
<dbReference type="Proteomes" id="UP000515158">
    <property type="component" value="Unplaced"/>
</dbReference>
<dbReference type="OrthoDB" id="10467666at2759"/>
<organism evidence="4">
    <name type="scientific">Thrips palmi</name>
    <name type="common">Melon thrips</name>
    <dbReference type="NCBI Taxonomy" id="161013"/>
    <lineage>
        <taxon>Eukaryota</taxon>
        <taxon>Metazoa</taxon>
        <taxon>Ecdysozoa</taxon>
        <taxon>Arthropoda</taxon>
        <taxon>Hexapoda</taxon>
        <taxon>Insecta</taxon>
        <taxon>Pterygota</taxon>
        <taxon>Neoptera</taxon>
        <taxon>Paraneoptera</taxon>
        <taxon>Thysanoptera</taxon>
        <taxon>Terebrantia</taxon>
        <taxon>Thripoidea</taxon>
        <taxon>Thripidae</taxon>
        <taxon>Thrips</taxon>
    </lineage>
</organism>
<name>A0A6P8ZM38_THRPL</name>
<proteinExistence type="predicted"/>